<dbReference type="Gene3D" id="3.40.50.1820">
    <property type="entry name" value="alpha/beta hydrolase"/>
    <property type="match status" value="1"/>
</dbReference>
<dbReference type="InterPro" id="IPR005152">
    <property type="entry name" value="Lipase_secreted"/>
</dbReference>
<sequence>MGIRDRVLVLLLVLSGLSVLSPAAASQPLPMALAPTPSSDPFYTYAGRVPLDQLPRGAVLKRREVDHHLAGLALPLTLTQLLYRTRDTLGAAATTVTTVIPPIATVFAEPRLVSFQFAYDALGVQCNPSYGYSGAGGPGGQVTTAEQAAVLGYLLAGYTVVVSDYEGQELHFGAGRESGMATLDGIRAAINAGVYGLTSRTSIAMVGYSGGSIATEWAAEQAPRYAPEIDRRLVGAAMGGTPTDLAHLLAYIDGSMIWAGAIPLGLVGLARAYDIDLDRYTNAYGKSVVAAVQDQCIGDVIGAYPGLTFADLMKPRFSTFTSIPPLLRVRRQVVMGRAGTPTTPLFFAVAKLDDTGDGIVVTQDVADLAADYCGRGVSVRYQQYTGLEHITGMVAFVPDALTWINAQFADTGGQDGCSGLG</sequence>
<dbReference type="AlphaFoldDB" id="A0A6J6R7H3"/>
<gene>
    <name evidence="1" type="ORF">UFOPK2579_01900</name>
</gene>
<protein>
    <submittedName>
        <fullName evidence="1">Unannotated protein</fullName>
    </submittedName>
</protein>
<evidence type="ECO:0000313" key="1">
    <source>
        <dbReference type="EMBL" id="CAB4719871.1"/>
    </source>
</evidence>
<dbReference type="GO" id="GO:0016042">
    <property type="term" value="P:lipid catabolic process"/>
    <property type="evidence" value="ECO:0007669"/>
    <property type="project" value="InterPro"/>
</dbReference>
<dbReference type="InterPro" id="IPR029058">
    <property type="entry name" value="AB_hydrolase_fold"/>
</dbReference>
<dbReference type="PANTHER" id="PTHR34853">
    <property type="match status" value="1"/>
</dbReference>
<name>A0A6J6R7H3_9ZZZZ</name>
<dbReference type="EMBL" id="CAEZXR010000244">
    <property type="protein sequence ID" value="CAB4719871.1"/>
    <property type="molecule type" value="Genomic_DNA"/>
</dbReference>
<dbReference type="Gene3D" id="1.10.260.130">
    <property type="match status" value="1"/>
</dbReference>
<dbReference type="PANTHER" id="PTHR34853:SF1">
    <property type="entry name" value="LIPASE 5"/>
    <property type="match status" value="1"/>
</dbReference>
<organism evidence="1">
    <name type="scientific">freshwater metagenome</name>
    <dbReference type="NCBI Taxonomy" id="449393"/>
    <lineage>
        <taxon>unclassified sequences</taxon>
        <taxon>metagenomes</taxon>
        <taxon>ecological metagenomes</taxon>
    </lineage>
</organism>
<dbReference type="Pfam" id="PF03583">
    <property type="entry name" value="LIP"/>
    <property type="match status" value="1"/>
</dbReference>
<dbReference type="SUPFAM" id="SSF53474">
    <property type="entry name" value="alpha/beta-Hydrolases"/>
    <property type="match status" value="1"/>
</dbReference>
<dbReference type="PIRSF" id="PIRSF029171">
    <property type="entry name" value="Esterase_LipA"/>
    <property type="match status" value="1"/>
</dbReference>
<dbReference type="GO" id="GO:0004806">
    <property type="term" value="F:triacylglycerol lipase activity"/>
    <property type="evidence" value="ECO:0007669"/>
    <property type="project" value="InterPro"/>
</dbReference>
<reference evidence="1" key="1">
    <citation type="submission" date="2020-05" db="EMBL/GenBank/DDBJ databases">
        <authorList>
            <person name="Chiriac C."/>
            <person name="Salcher M."/>
            <person name="Ghai R."/>
            <person name="Kavagutti S V."/>
        </authorList>
    </citation>
    <scope>NUCLEOTIDE SEQUENCE</scope>
</reference>
<accession>A0A6J6R7H3</accession>
<proteinExistence type="predicted"/>